<dbReference type="EMBL" id="JBHUFV010000064">
    <property type="protein sequence ID" value="MFD1938374.1"/>
    <property type="molecule type" value="Genomic_DNA"/>
</dbReference>
<sequence>MVFSKRDGQVRAVLEAVGVSYGDASRPAKKGASAESRQARERDVADVDLRADWHRQIDNAAAEGGFGQVLAEQCRHGRAVLPERPSAAEIAAWIWRDEYGLIAHAKVVTRADVLAAVIDACPDGIEDLAEAEALTDEALQYGPAVRLPASGASHLSNSDRYTSEDILQAERTLLQITRERYDQQVAVVDPDVARLAIDTYEVSHDLTFSAEQRRVLERLLSAGHGVDAVIGVAGSGKTTMMAAARTAWEGQGMVVAGAATAAVAAANLQAEAGIPSSTIATWLLRIEGGRGLSGVDVLVVDEASMVDDRQMAALLAESARTGTKIVPIGDPLQLRAAGVGGGFAAIHRQVAGPEPPSA</sequence>
<protein>
    <submittedName>
        <fullName evidence="2">AAA family ATPase</fullName>
    </submittedName>
</protein>
<comment type="caution">
    <text evidence="2">The sequence shown here is derived from an EMBL/GenBank/DDBJ whole genome shotgun (WGS) entry which is preliminary data.</text>
</comment>
<dbReference type="SUPFAM" id="SSF52540">
    <property type="entry name" value="P-loop containing nucleoside triphosphate hydrolases"/>
    <property type="match status" value="1"/>
</dbReference>
<accession>A0ABW4TB58</accession>
<evidence type="ECO:0000256" key="1">
    <source>
        <dbReference type="SAM" id="MobiDB-lite"/>
    </source>
</evidence>
<dbReference type="Proteomes" id="UP001597368">
    <property type="component" value="Unassembled WGS sequence"/>
</dbReference>
<evidence type="ECO:0000313" key="2">
    <source>
        <dbReference type="EMBL" id="MFD1938374.1"/>
    </source>
</evidence>
<proteinExistence type="predicted"/>
<organism evidence="2 3">
    <name type="scientific">Nonomuraea mangrovi</name>
    <dbReference type="NCBI Taxonomy" id="2316207"/>
    <lineage>
        <taxon>Bacteria</taxon>
        <taxon>Bacillati</taxon>
        <taxon>Actinomycetota</taxon>
        <taxon>Actinomycetes</taxon>
        <taxon>Streptosporangiales</taxon>
        <taxon>Streptosporangiaceae</taxon>
        <taxon>Nonomuraea</taxon>
    </lineage>
</organism>
<dbReference type="Gene3D" id="3.40.50.300">
    <property type="entry name" value="P-loop containing nucleotide triphosphate hydrolases"/>
    <property type="match status" value="1"/>
</dbReference>
<dbReference type="Pfam" id="PF13604">
    <property type="entry name" value="AAA_30"/>
    <property type="match status" value="1"/>
</dbReference>
<dbReference type="RefSeq" id="WP_379580359.1">
    <property type="nucleotide sequence ID" value="NZ_JBHUFV010000064.1"/>
</dbReference>
<evidence type="ECO:0000313" key="3">
    <source>
        <dbReference type="Proteomes" id="UP001597368"/>
    </source>
</evidence>
<dbReference type="InterPro" id="IPR027417">
    <property type="entry name" value="P-loop_NTPase"/>
</dbReference>
<name>A0ABW4TB58_9ACTN</name>
<reference evidence="3" key="1">
    <citation type="journal article" date="2019" name="Int. J. Syst. Evol. Microbiol.">
        <title>The Global Catalogue of Microorganisms (GCM) 10K type strain sequencing project: providing services to taxonomists for standard genome sequencing and annotation.</title>
        <authorList>
            <consortium name="The Broad Institute Genomics Platform"/>
            <consortium name="The Broad Institute Genome Sequencing Center for Infectious Disease"/>
            <person name="Wu L."/>
            <person name="Ma J."/>
        </authorList>
    </citation>
    <scope>NUCLEOTIDE SEQUENCE [LARGE SCALE GENOMIC DNA]</scope>
    <source>
        <strain evidence="3">ICMP 6774ER</strain>
    </source>
</reference>
<keyword evidence="3" id="KW-1185">Reference proteome</keyword>
<gene>
    <name evidence="2" type="ORF">ACFSKW_43555</name>
</gene>
<feature type="region of interest" description="Disordered" evidence="1">
    <location>
        <begin position="23"/>
        <end position="43"/>
    </location>
</feature>